<reference evidence="2" key="1">
    <citation type="submission" date="2020-03" db="EMBL/GenBank/DDBJ databases">
        <title>The deep terrestrial virosphere.</title>
        <authorList>
            <person name="Holmfeldt K."/>
            <person name="Nilsson E."/>
            <person name="Simone D."/>
            <person name="Lopez-Fernandez M."/>
            <person name="Wu X."/>
            <person name="de Brujin I."/>
            <person name="Lundin D."/>
            <person name="Andersson A."/>
            <person name="Bertilsson S."/>
            <person name="Dopson M."/>
        </authorList>
    </citation>
    <scope>NUCLEOTIDE SEQUENCE</scope>
    <source>
        <strain evidence="2">MM415A01425</strain>
        <strain evidence="3">MM415B02443</strain>
    </source>
</reference>
<proteinExistence type="predicted"/>
<sequence length="253" mass="29672">MWKNKELNKFYNHEFDFNNQYKNNYTDWLKAFENSVKKRAKNGCFMGLSSGYDSGAISNELLKQKINFKAYVVFNNENEVVLKKRLNNISNHQVLNMDKSLYEKYYSFLKGKINNKAIQDIASMGIAYMFETAKKEGRTICLSGQGGDEINSDYSLFPQQSTFKGKYPDELYEWANFRGNMQLQYLNGLEEIAALYGIEIRYPFLDINLIQEFLWLKVRLKNNNYKAPIFKYLTKNNVPFDKAVKKGFRPISI</sequence>
<evidence type="ECO:0000313" key="2">
    <source>
        <dbReference type="EMBL" id="QJA76836.1"/>
    </source>
</evidence>
<dbReference type="Gene3D" id="3.40.50.620">
    <property type="entry name" value="HUPs"/>
    <property type="match status" value="1"/>
</dbReference>
<dbReference type="InterPro" id="IPR001962">
    <property type="entry name" value="Asn_synthase"/>
</dbReference>
<dbReference type="SUPFAM" id="SSF52402">
    <property type="entry name" value="Adenine nucleotide alpha hydrolases-like"/>
    <property type="match status" value="1"/>
</dbReference>
<name>A0A6M3K351_9ZZZZ</name>
<gene>
    <name evidence="2" type="ORF">MM415A01425_0002</name>
    <name evidence="3" type="ORF">MM415B02443_0002</name>
</gene>
<evidence type="ECO:0000259" key="1">
    <source>
        <dbReference type="Pfam" id="PF00733"/>
    </source>
</evidence>
<dbReference type="GO" id="GO:0004066">
    <property type="term" value="F:asparagine synthase (glutamine-hydrolyzing) activity"/>
    <property type="evidence" value="ECO:0007669"/>
    <property type="project" value="InterPro"/>
</dbReference>
<dbReference type="EMBL" id="MT142891">
    <property type="protein sequence ID" value="QJA90104.1"/>
    <property type="molecule type" value="Genomic_DNA"/>
</dbReference>
<dbReference type="Pfam" id="PF00733">
    <property type="entry name" value="Asn_synthase"/>
    <property type="match status" value="1"/>
</dbReference>
<feature type="domain" description="Asparagine synthetase" evidence="1">
    <location>
        <begin position="30"/>
        <end position="172"/>
    </location>
</feature>
<protein>
    <submittedName>
        <fullName evidence="2">Putative asparagine synthase</fullName>
    </submittedName>
</protein>
<dbReference type="InterPro" id="IPR014729">
    <property type="entry name" value="Rossmann-like_a/b/a_fold"/>
</dbReference>
<dbReference type="GO" id="GO:0006529">
    <property type="term" value="P:asparagine biosynthetic process"/>
    <property type="evidence" value="ECO:0007669"/>
    <property type="project" value="InterPro"/>
</dbReference>
<organism evidence="2">
    <name type="scientific">viral metagenome</name>
    <dbReference type="NCBI Taxonomy" id="1070528"/>
    <lineage>
        <taxon>unclassified sequences</taxon>
        <taxon>metagenomes</taxon>
        <taxon>organismal metagenomes</taxon>
    </lineage>
</organism>
<evidence type="ECO:0000313" key="3">
    <source>
        <dbReference type="EMBL" id="QJA90104.1"/>
    </source>
</evidence>
<dbReference type="AlphaFoldDB" id="A0A6M3K351"/>
<accession>A0A6M3K351</accession>
<dbReference type="EMBL" id="MT142247">
    <property type="protein sequence ID" value="QJA76836.1"/>
    <property type="molecule type" value="Genomic_DNA"/>
</dbReference>